<evidence type="ECO:0000259" key="7">
    <source>
        <dbReference type="PROSITE" id="PS50126"/>
    </source>
</evidence>
<keyword evidence="3" id="KW-0889">Transcription antitermination</keyword>
<dbReference type="NCBIfam" id="TIGR01953">
    <property type="entry name" value="NusA"/>
    <property type="match status" value="1"/>
</dbReference>
<proteinExistence type="inferred from homology"/>
<keyword evidence="2" id="KW-0963">Cytoplasm</keyword>
<dbReference type="InterPro" id="IPR015946">
    <property type="entry name" value="KH_dom-like_a/b"/>
</dbReference>
<dbReference type="PANTHER" id="PTHR22648">
    <property type="entry name" value="TRANSCRIPTION TERMINATION FACTOR NUSA"/>
    <property type="match status" value="1"/>
</dbReference>
<protein>
    <recommendedName>
        <fullName evidence="7">S1 motif domain-containing protein</fullName>
    </recommendedName>
</protein>
<keyword evidence="6" id="KW-0804">Transcription</keyword>
<name>A0A381SRM7_9ZZZZ</name>
<dbReference type="InterPro" id="IPR030842">
    <property type="entry name" value="TF_NusA_bacterial"/>
</dbReference>
<reference evidence="8" key="1">
    <citation type="submission" date="2018-05" db="EMBL/GenBank/DDBJ databases">
        <authorList>
            <person name="Lanie J.A."/>
            <person name="Ng W.-L."/>
            <person name="Kazmierczak K.M."/>
            <person name="Andrzejewski T.M."/>
            <person name="Davidsen T.M."/>
            <person name="Wayne K.J."/>
            <person name="Tettelin H."/>
            <person name="Glass J.I."/>
            <person name="Rusch D."/>
            <person name="Podicherti R."/>
            <person name="Tsui H.-C.T."/>
            <person name="Winkler M.E."/>
        </authorList>
    </citation>
    <scope>NUCLEOTIDE SEQUENCE</scope>
</reference>
<dbReference type="SUPFAM" id="SSF69705">
    <property type="entry name" value="Transcription factor NusA, N-terminal domain"/>
    <property type="match status" value="1"/>
</dbReference>
<dbReference type="EMBL" id="UINC01003479">
    <property type="protein sequence ID" value="SVA06685.1"/>
    <property type="molecule type" value="Genomic_DNA"/>
</dbReference>
<dbReference type="CDD" id="cd04455">
    <property type="entry name" value="S1_NusA"/>
    <property type="match status" value="1"/>
</dbReference>
<dbReference type="GO" id="GO:0031564">
    <property type="term" value="P:transcription antitermination"/>
    <property type="evidence" value="ECO:0007669"/>
    <property type="project" value="UniProtKB-KW"/>
</dbReference>
<dbReference type="InterPro" id="IPR013735">
    <property type="entry name" value="TF_NusA_N"/>
</dbReference>
<dbReference type="PROSITE" id="PS50084">
    <property type="entry name" value="KH_TYPE_1"/>
    <property type="match status" value="1"/>
</dbReference>
<dbReference type="FunFam" id="3.30.300.20:FF:000005">
    <property type="entry name" value="Transcription termination/antitermination protein NusA"/>
    <property type="match status" value="1"/>
</dbReference>
<dbReference type="InterPro" id="IPR036555">
    <property type="entry name" value="NusA_N_sf"/>
</dbReference>
<dbReference type="SMART" id="SM00316">
    <property type="entry name" value="S1"/>
    <property type="match status" value="1"/>
</dbReference>
<accession>A0A381SRM7</accession>
<dbReference type="InterPro" id="IPR009019">
    <property type="entry name" value="KH_sf_prok-type"/>
</dbReference>
<keyword evidence="4" id="KW-0694">RNA-binding</keyword>
<dbReference type="PROSITE" id="PS50126">
    <property type="entry name" value="S1"/>
    <property type="match status" value="1"/>
</dbReference>
<dbReference type="HAMAP" id="MF_00945_B">
    <property type="entry name" value="NusA_B"/>
    <property type="match status" value="1"/>
</dbReference>
<keyword evidence="5" id="KW-0805">Transcription regulation</keyword>
<dbReference type="GO" id="GO:0005829">
    <property type="term" value="C:cytosol"/>
    <property type="evidence" value="ECO:0007669"/>
    <property type="project" value="TreeGrafter"/>
</dbReference>
<dbReference type="Gene3D" id="2.40.50.140">
    <property type="entry name" value="Nucleic acid-binding proteins"/>
    <property type="match status" value="1"/>
</dbReference>
<evidence type="ECO:0000256" key="5">
    <source>
        <dbReference type="ARBA" id="ARBA00023015"/>
    </source>
</evidence>
<dbReference type="FunFam" id="3.30.300.20:FF:000002">
    <property type="entry name" value="Transcription termination/antitermination protein NusA"/>
    <property type="match status" value="1"/>
</dbReference>
<dbReference type="CDD" id="cd02134">
    <property type="entry name" value="KH-II_NusA_rpt1"/>
    <property type="match status" value="1"/>
</dbReference>
<feature type="domain" description="S1 motif" evidence="7">
    <location>
        <begin position="135"/>
        <end position="199"/>
    </location>
</feature>
<keyword evidence="1" id="KW-0806">Transcription termination</keyword>
<dbReference type="PANTHER" id="PTHR22648:SF0">
    <property type="entry name" value="TRANSCRIPTION TERMINATION_ANTITERMINATION PROTEIN NUSA"/>
    <property type="match status" value="1"/>
</dbReference>
<feature type="non-terminal residue" evidence="8">
    <location>
        <position position="348"/>
    </location>
</feature>
<evidence type="ECO:0000256" key="2">
    <source>
        <dbReference type="ARBA" id="ARBA00022490"/>
    </source>
</evidence>
<evidence type="ECO:0000256" key="3">
    <source>
        <dbReference type="ARBA" id="ARBA00022814"/>
    </source>
</evidence>
<dbReference type="AlphaFoldDB" id="A0A381SRM7"/>
<dbReference type="Pfam" id="PF26594">
    <property type="entry name" value="KH_NusA_2nd"/>
    <property type="match status" value="1"/>
</dbReference>
<dbReference type="InterPro" id="IPR058582">
    <property type="entry name" value="KH_NusA_2nd"/>
</dbReference>
<evidence type="ECO:0000256" key="6">
    <source>
        <dbReference type="ARBA" id="ARBA00023163"/>
    </source>
</evidence>
<dbReference type="Gene3D" id="3.30.300.20">
    <property type="match status" value="2"/>
</dbReference>
<evidence type="ECO:0000256" key="4">
    <source>
        <dbReference type="ARBA" id="ARBA00022884"/>
    </source>
</evidence>
<dbReference type="SUPFAM" id="SSF54814">
    <property type="entry name" value="Prokaryotic type KH domain (KH-domain type II)"/>
    <property type="match status" value="2"/>
</dbReference>
<organism evidence="8">
    <name type="scientific">marine metagenome</name>
    <dbReference type="NCBI Taxonomy" id="408172"/>
    <lineage>
        <taxon>unclassified sequences</taxon>
        <taxon>metagenomes</taxon>
        <taxon>ecological metagenomes</taxon>
    </lineage>
</organism>
<dbReference type="InterPro" id="IPR025249">
    <property type="entry name" value="TF_NusA_KH_1st"/>
</dbReference>
<sequence>MTRMLLQTIEQIGREKNIPPEVIIGAVEEAMAVAAKKFYKTEEEMRATLNRETGEVEVHAVKKVVDDVDDADLEISVAEAIEFDSEANVGDDVYLPRGTEGLGRIAAQAAKQVIFQKVRDAERENIYDEFVERVGELITGLVKRFERGDMIVDLGRTEALLPRREQSRAEHYNIGDRIRVVIADVLKVARGPQVVVSRVSPELLIRLFEMEVPEIFDGTVNIKGAVREGGDRAKVAVHSVEPDVDPVGACVGMRGARVQSVIRELRGEKIDIVQWDADLQQYATNSLKPARVNRVTVIDGDGRHLEVVVDEDQLSLAIGKRGQNVRLAGKLLNATIDIKSEEDKKRDV</sequence>
<dbReference type="InterPro" id="IPR010213">
    <property type="entry name" value="TF_NusA"/>
</dbReference>
<dbReference type="Pfam" id="PF13184">
    <property type="entry name" value="KH_NusA_1st"/>
    <property type="match status" value="1"/>
</dbReference>
<dbReference type="GO" id="GO:0003700">
    <property type="term" value="F:DNA-binding transcription factor activity"/>
    <property type="evidence" value="ECO:0007669"/>
    <property type="project" value="InterPro"/>
</dbReference>
<dbReference type="SUPFAM" id="SSF50249">
    <property type="entry name" value="Nucleic acid-binding proteins"/>
    <property type="match status" value="1"/>
</dbReference>
<evidence type="ECO:0000313" key="8">
    <source>
        <dbReference type="EMBL" id="SVA06685.1"/>
    </source>
</evidence>
<dbReference type="Pfam" id="PF08529">
    <property type="entry name" value="NusA_N"/>
    <property type="match status" value="1"/>
</dbReference>
<dbReference type="CDD" id="cd22529">
    <property type="entry name" value="KH-II_NusA_rpt2"/>
    <property type="match status" value="1"/>
</dbReference>
<dbReference type="InterPro" id="IPR012340">
    <property type="entry name" value="NA-bd_OB-fold"/>
</dbReference>
<evidence type="ECO:0000256" key="1">
    <source>
        <dbReference type="ARBA" id="ARBA00022472"/>
    </source>
</evidence>
<gene>
    <name evidence="8" type="ORF">METZ01_LOCUS59539</name>
</gene>
<dbReference type="GO" id="GO:0006353">
    <property type="term" value="P:DNA-templated transcription termination"/>
    <property type="evidence" value="ECO:0007669"/>
    <property type="project" value="UniProtKB-KW"/>
</dbReference>
<dbReference type="Gene3D" id="3.30.1480.10">
    <property type="entry name" value="NusA, N-terminal domain"/>
    <property type="match status" value="1"/>
</dbReference>
<dbReference type="GO" id="GO:0003723">
    <property type="term" value="F:RNA binding"/>
    <property type="evidence" value="ECO:0007669"/>
    <property type="project" value="UniProtKB-KW"/>
</dbReference>
<dbReference type="Pfam" id="PF00575">
    <property type="entry name" value="S1"/>
    <property type="match status" value="1"/>
</dbReference>
<dbReference type="InterPro" id="IPR003029">
    <property type="entry name" value="S1_domain"/>
</dbReference>